<accession>A0ABN1MP74</accession>
<evidence type="ECO:0000256" key="1">
    <source>
        <dbReference type="ARBA" id="ARBA00004196"/>
    </source>
</evidence>
<dbReference type="InterPro" id="IPR050553">
    <property type="entry name" value="Thioredoxin_ResA/DsbE_sf"/>
</dbReference>
<proteinExistence type="predicted"/>
<dbReference type="InterPro" id="IPR000866">
    <property type="entry name" value="AhpC/TSA"/>
</dbReference>
<keyword evidence="7" id="KW-1185">Reference proteome</keyword>
<dbReference type="PANTHER" id="PTHR42852:SF6">
    <property type="entry name" value="THIOL:DISULFIDE INTERCHANGE PROTEIN DSBE"/>
    <property type="match status" value="1"/>
</dbReference>
<dbReference type="InterPro" id="IPR036249">
    <property type="entry name" value="Thioredoxin-like_sf"/>
</dbReference>
<keyword evidence="4" id="KW-0676">Redox-active center</keyword>
<comment type="caution">
    <text evidence="6">The sequence shown here is derived from an EMBL/GenBank/DDBJ whole genome shotgun (WGS) entry which is preliminary data.</text>
</comment>
<keyword evidence="3" id="KW-1015">Disulfide bond</keyword>
<dbReference type="PANTHER" id="PTHR42852">
    <property type="entry name" value="THIOL:DISULFIDE INTERCHANGE PROTEIN DSBE"/>
    <property type="match status" value="1"/>
</dbReference>
<keyword evidence="2" id="KW-0201">Cytochrome c-type biogenesis</keyword>
<organism evidence="6 7">
    <name type="scientific">Wandonia haliotis</name>
    <dbReference type="NCBI Taxonomy" id="574963"/>
    <lineage>
        <taxon>Bacteria</taxon>
        <taxon>Pseudomonadati</taxon>
        <taxon>Bacteroidota</taxon>
        <taxon>Flavobacteriia</taxon>
        <taxon>Flavobacteriales</taxon>
        <taxon>Crocinitomicaceae</taxon>
        <taxon>Wandonia</taxon>
    </lineage>
</organism>
<evidence type="ECO:0000256" key="2">
    <source>
        <dbReference type="ARBA" id="ARBA00022748"/>
    </source>
</evidence>
<reference evidence="6 7" key="1">
    <citation type="journal article" date="2019" name="Int. J. Syst. Evol. Microbiol.">
        <title>The Global Catalogue of Microorganisms (GCM) 10K type strain sequencing project: providing services to taxonomists for standard genome sequencing and annotation.</title>
        <authorList>
            <consortium name="The Broad Institute Genomics Platform"/>
            <consortium name="The Broad Institute Genome Sequencing Center for Infectious Disease"/>
            <person name="Wu L."/>
            <person name="Ma J."/>
        </authorList>
    </citation>
    <scope>NUCLEOTIDE SEQUENCE [LARGE SCALE GENOMIC DNA]</scope>
    <source>
        <strain evidence="6 7">JCM 16083</strain>
    </source>
</reference>
<gene>
    <name evidence="6" type="ORF">GCM10009118_12440</name>
</gene>
<dbReference type="EMBL" id="BAAAFH010000007">
    <property type="protein sequence ID" value="GAA0874836.1"/>
    <property type="molecule type" value="Genomic_DNA"/>
</dbReference>
<protein>
    <submittedName>
        <fullName evidence="6">TlpA disulfide reductase family protein</fullName>
    </submittedName>
</protein>
<evidence type="ECO:0000313" key="6">
    <source>
        <dbReference type="EMBL" id="GAA0874836.1"/>
    </source>
</evidence>
<dbReference type="InterPro" id="IPR017937">
    <property type="entry name" value="Thioredoxin_CS"/>
</dbReference>
<dbReference type="Gene3D" id="3.40.30.10">
    <property type="entry name" value="Glutaredoxin"/>
    <property type="match status" value="1"/>
</dbReference>
<evidence type="ECO:0000256" key="4">
    <source>
        <dbReference type="ARBA" id="ARBA00023284"/>
    </source>
</evidence>
<evidence type="ECO:0000313" key="7">
    <source>
        <dbReference type="Proteomes" id="UP001501126"/>
    </source>
</evidence>
<evidence type="ECO:0000256" key="3">
    <source>
        <dbReference type="ARBA" id="ARBA00023157"/>
    </source>
</evidence>
<name>A0ABN1MP74_9FLAO</name>
<dbReference type="PROSITE" id="PS51257">
    <property type="entry name" value="PROKAR_LIPOPROTEIN"/>
    <property type="match status" value="1"/>
</dbReference>
<dbReference type="InterPro" id="IPR013766">
    <property type="entry name" value="Thioredoxin_domain"/>
</dbReference>
<dbReference type="RefSeq" id="WP_343785756.1">
    <property type="nucleotide sequence ID" value="NZ_BAAAFH010000007.1"/>
</dbReference>
<feature type="domain" description="Thioredoxin" evidence="5">
    <location>
        <begin position="267"/>
        <end position="407"/>
    </location>
</feature>
<dbReference type="Proteomes" id="UP001501126">
    <property type="component" value="Unassembled WGS sequence"/>
</dbReference>
<sequence length="407" mass="46248">MNKQLFVSLSVSVLLLFSCSGEKKEDAVVQSDNERQIVAGKIPGAEGKTIKLMAFDGQRWNPLSAYEIDREGTFHLTAPKELLYCQLVVDNTNGTPVPLGGNDSVYIETGYPNMSTNYSVSNIPYASVMNEYMELLSTFLKEQEPLIQKIQQQDPSDTSSINGLMRQLMKEKRSLEIFAIEYIDENPASPLNQVLTAQLFPNNGFQFWEKSNMEVLKKVHSSYKKEYPDASFTTSLQQQITSWEGSLVQYEKYQERLAFYGDLNKPVEIGDTAPDILLDTPNGEELRLSSLRGNYVLIDFWASWCGPCRRENPNVVRLYHQYKDKGFTVYSVSLDDNASNWKEAIQKDGLVWPNHVSDLMRWNSLVVQLYKFNGIPHTVLLDKNGVILAKNLRGAELEQKLIELLGK</sequence>
<dbReference type="Pfam" id="PF00578">
    <property type="entry name" value="AhpC-TSA"/>
    <property type="match status" value="1"/>
</dbReference>
<evidence type="ECO:0000259" key="5">
    <source>
        <dbReference type="PROSITE" id="PS51352"/>
    </source>
</evidence>
<comment type="subcellular location">
    <subcellularLocation>
        <location evidence="1">Cell envelope</location>
    </subcellularLocation>
</comment>
<dbReference type="PROSITE" id="PS00194">
    <property type="entry name" value="THIOREDOXIN_1"/>
    <property type="match status" value="1"/>
</dbReference>
<dbReference type="SUPFAM" id="SSF52833">
    <property type="entry name" value="Thioredoxin-like"/>
    <property type="match status" value="1"/>
</dbReference>
<dbReference type="CDD" id="cd02966">
    <property type="entry name" value="TlpA_like_family"/>
    <property type="match status" value="1"/>
</dbReference>
<dbReference type="PROSITE" id="PS51352">
    <property type="entry name" value="THIOREDOXIN_2"/>
    <property type="match status" value="1"/>
</dbReference>